<dbReference type="AlphaFoldDB" id="A0A345P2S7"/>
<feature type="domain" description="Histidine kinase" evidence="11">
    <location>
        <begin position="306"/>
        <end position="525"/>
    </location>
</feature>
<dbReference type="InterPro" id="IPR036097">
    <property type="entry name" value="HisK_dim/P_sf"/>
</dbReference>
<evidence type="ECO:0000256" key="9">
    <source>
        <dbReference type="ARBA" id="ARBA00022840"/>
    </source>
</evidence>
<dbReference type="PANTHER" id="PTHR44936:SF10">
    <property type="entry name" value="SENSOR PROTEIN RSTB"/>
    <property type="match status" value="1"/>
</dbReference>
<dbReference type="PANTHER" id="PTHR44936">
    <property type="entry name" value="SENSOR PROTEIN CREC"/>
    <property type="match status" value="1"/>
</dbReference>
<keyword evidence="10" id="KW-0472">Membrane</keyword>
<dbReference type="Pfam" id="PF00672">
    <property type="entry name" value="HAMP"/>
    <property type="match status" value="1"/>
</dbReference>
<dbReference type="Proteomes" id="UP000253940">
    <property type="component" value="Chromosome"/>
</dbReference>
<comment type="subcellular location">
    <subcellularLocation>
        <location evidence="2">Cell membrane</location>
        <topology evidence="2">Multi-pass membrane protein</topology>
    </subcellularLocation>
</comment>
<accession>A0A345P2S7</accession>
<evidence type="ECO:0000256" key="8">
    <source>
        <dbReference type="ARBA" id="ARBA00022777"/>
    </source>
</evidence>
<feature type="transmembrane region" description="Helical" evidence="10">
    <location>
        <begin position="12"/>
        <end position="37"/>
    </location>
</feature>
<keyword evidence="4" id="KW-1003">Cell membrane</keyword>
<dbReference type="SMART" id="SM00387">
    <property type="entry name" value="HATPase_c"/>
    <property type="match status" value="1"/>
</dbReference>
<keyword evidence="14" id="KW-1185">Reference proteome</keyword>
<dbReference type="RefSeq" id="WP_114897696.1">
    <property type="nucleotide sequence ID" value="NZ_CP031222.1"/>
</dbReference>
<evidence type="ECO:0000256" key="4">
    <source>
        <dbReference type="ARBA" id="ARBA00022475"/>
    </source>
</evidence>
<keyword evidence="6" id="KW-0808">Transferase</keyword>
<dbReference type="SMART" id="SM00388">
    <property type="entry name" value="HisKA"/>
    <property type="match status" value="1"/>
</dbReference>
<dbReference type="KEGG" id="mbah:HYN46_00940"/>
<feature type="transmembrane region" description="Helical" evidence="10">
    <location>
        <begin position="226"/>
        <end position="245"/>
    </location>
</feature>
<evidence type="ECO:0000313" key="14">
    <source>
        <dbReference type="Proteomes" id="UP000253940"/>
    </source>
</evidence>
<dbReference type="OrthoDB" id="9804645at2"/>
<dbReference type="PRINTS" id="PR00344">
    <property type="entry name" value="BCTRLSENSOR"/>
</dbReference>
<dbReference type="Gene3D" id="6.10.340.10">
    <property type="match status" value="1"/>
</dbReference>
<evidence type="ECO:0000259" key="11">
    <source>
        <dbReference type="PROSITE" id="PS50109"/>
    </source>
</evidence>
<name>A0A345P2S7_9GAMM</name>
<reference evidence="13 14" key="1">
    <citation type="submission" date="2018-07" db="EMBL/GenBank/DDBJ databases">
        <title>Genome sequencing of Moraxellaceae gen. HYN0046.</title>
        <authorList>
            <person name="Kim M."/>
            <person name="Yi H."/>
        </authorList>
    </citation>
    <scope>NUCLEOTIDE SEQUENCE [LARGE SCALE GENOMIC DNA]</scope>
    <source>
        <strain evidence="13 14">HYN0046</strain>
    </source>
</reference>
<dbReference type="CDD" id="cd00082">
    <property type="entry name" value="HisKA"/>
    <property type="match status" value="1"/>
</dbReference>
<evidence type="ECO:0000256" key="3">
    <source>
        <dbReference type="ARBA" id="ARBA00012438"/>
    </source>
</evidence>
<keyword evidence="10" id="KW-0812">Transmembrane</keyword>
<dbReference type="PROSITE" id="PS50109">
    <property type="entry name" value="HIS_KIN"/>
    <property type="match status" value="1"/>
</dbReference>
<dbReference type="SUPFAM" id="SSF47384">
    <property type="entry name" value="Homodimeric domain of signal transducing histidine kinase"/>
    <property type="match status" value="1"/>
</dbReference>
<evidence type="ECO:0000259" key="12">
    <source>
        <dbReference type="PROSITE" id="PS50885"/>
    </source>
</evidence>
<dbReference type="EMBL" id="CP031222">
    <property type="protein sequence ID" value="AXI01586.1"/>
    <property type="molecule type" value="Genomic_DNA"/>
</dbReference>
<evidence type="ECO:0000256" key="6">
    <source>
        <dbReference type="ARBA" id="ARBA00022679"/>
    </source>
</evidence>
<dbReference type="PROSITE" id="PS50885">
    <property type="entry name" value="HAMP"/>
    <property type="match status" value="1"/>
</dbReference>
<dbReference type="SUPFAM" id="SSF158472">
    <property type="entry name" value="HAMP domain-like"/>
    <property type="match status" value="1"/>
</dbReference>
<feature type="domain" description="HAMP" evidence="12">
    <location>
        <begin position="246"/>
        <end position="298"/>
    </location>
</feature>
<dbReference type="InterPro" id="IPR003661">
    <property type="entry name" value="HisK_dim/P_dom"/>
</dbReference>
<gene>
    <name evidence="13" type="ORF">HYN46_00940</name>
</gene>
<dbReference type="GO" id="GO:0005886">
    <property type="term" value="C:plasma membrane"/>
    <property type="evidence" value="ECO:0007669"/>
    <property type="project" value="UniProtKB-SubCell"/>
</dbReference>
<dbReference type="GO" id="GO:0000155">
    <property type="term" value="F:phosphorelay sensor kinase activity"/>
    <property type="evidence" value="ECO:0007669"/>
    <property type="project" value="InterPro"/>
</dbReference>
<dbReference type="InterPro" id="IPR003660">
    <property type="entry name" value="HAMP_dom"/>
</dbReference>
<keyword evidence="9" id="KW-0067">ATP-binding</keyword>
<dbReference type="InterPro" id="IPR036890">
    <property type="entry name" value="HATPase_C_sf"/>
</dbReference>
<comment type="catalytic activity">
    <reaction evidence="1">
        <text>ATP + protein L-histidine = ADP + protein N-phospho-L-histidine.</text>
        <dbReference type="EC" id="2.7.13.3"/>
    </reaction>
</comment>
<keyword evidence="8" id="KW-0418">Kinase</keyword>
<dbReference type="EC" id="2.7.13.3" evidence="3"/>
<evidence type="ECO:0000313" key="13">
    <source>
        <dbReference type="EMBL" id="AXI01586.1"/>
    </source>
</evidence>
<keyword evidence="7" id="KW-0547">Nucleotide-binding</keyword>
<dbReference type="InterPro" id="IPR005467">
    <property type="entry name" value="His_kinase_dom"/>
</dbReference>
<evidence type="ECO:0000256" key="7">
    <source>
        <dbReference type="ARBA" id="ARBA00022741"/>
    </source>
</evidence>
<dbReference type="GO" id="GO:0005524">
    <property type="term" value="F:ATP binding"/>
    <property type="evidence" value="ECO:0007669"/>
    <property type="project" value="UniProtKB-KW"/>
</dbReference>
<proteinExistence type="predicted"/>
<dbReference type="Pfam" id="PF02518">
    <property type="entry name" value="HATPase_c"/>
    <property type="match status" value="1"/>
</dbReference>
<evidence type="ECO:0000256" key="1">
    <source>
        <dbReference type="ARBA" id="ARBA00000085"/>
    </source>
</evidence>
<dbReference type="Pfam" id="PF00512">
    <property type="entry name" value="HisKA"/>
    <property type="match status" value="1"/>
</dbReference>
<protein>
    <recommendedName>
        <fullName evidence="3">histidine kinase</fullName>
        <ecNumber evidence="3">2.7.13.3</ecNumber>
    </recommendedName>
</protein>
<dbReference type="CDD" id="cd06225">
    <property type="entry name" value="HAMP"/>
    <property type="match status" value="1"/>
</dbReference>
<sequence>MRSFLKLVSIRLPIAIRLFMAILLTAVTITLLGLWMFHLAMRDGFAVYVAQIEINKLQGLVTQLQQDYERSGHWPELSEDEKHQWLRAQFHHHMFSKFSEKKEARRLMLPNYQPSTSEPPPNGVDNHRPYPPTLSDSGPQALFEMKRLKMPPPLFGGFPDRLDIGSRLGLIDSQGILVAGAYATNRAPRLVIRVHEKTVGYLTLEPRIDPDDALSKAFFTQQKEQLFWIGIGCIVMSAVVAGLLARHFRRPIQTLMDSANHLIHGQYTFKNHINRSDELGDLGKTMNQLSEILSQHESSRRQWVADTSHELRTPVSVLQAQIEAMQDGVREPSVQHLQAMHGQVSALSRLLNDVYELARADVGQLSCHLRITEPWTVVHAECEGFSEPMQSQGLELQVIPPNFSIQLEIDADRIRQVVANLLENSRRYTDPGGVVRVSTELQLIQKERFWTLLIDDSLPSVSNNVLSHLGERFFRADSSRTRATGGAGLGLALSRQIAEMHGGDLLFEHSPLGGLRAILRLPVRQIIHEN</sequence>
<dbReference type="InterPro" id="IPR050980">
    <property type="entry name" value="2C_sensor_his_kinase"/>
</dbReference>
<keyword evidence="5" id="KW-0597">Phosphoprotein</keyword>
<evidence type="ECO:0000256" key="2">
    <source>
        <dbReference type="ARBA" id="ARBA00004651"/>
    </source>
</evidence>
<dbReference type="Gene3D" id="3.30.565.10">
    <property type="entry name" value="Histidine kinase-like ATPase, C-terminal domain"/>
    <property type="match status" value="1"/>
</dbReference>
<dbReference type="InterPro" id="IPR003594">
    <property type="entry name" value="HATPase_dom"/>
</dbReference>
<evidence type="ECO:0000256" key="10">
    <source>
        <dbReference type="SAM" id="Phobius"/>
    </source>
</evidence>
<evidence type="ECO:0000256" key="5">
    <source>
        <dbReference type="ARBA" id="ARBA00022553"/>
    </source>
</evidence>
<dbReference type="InterPro" id="IPR004358">
    <property type="entry name" value="Sig_transdc_His_kin-like_C"/>
</dbReference>
<dbReference type="Gene3D" id="1.10.287.130">
    <property type="match status" value="1"/>
</dbReference>
<dbReference type="SUPFAM" id="SSF55874">
    <property type="entry name" value="ATPase domain of HSP90 chaperone/DNA topoisomerase II/histidine kinase"/>
    <property type="match status" value="1"/>
</dbReference>
<organism evidence="13 14">
    <name type="scientific">Aquirhabdus parva</name>
    <dbReference type="NCBI Taxonomy" id="2283318"/>
    <lineage>
        <taxon>Bacteria</taxon>
        <taxon>Pseudomonadati</taxon>
        <taxon>Pseudomonadota</taxon>
        <taxon>Gammaproteobacteria</taxon>
        <taxon>Moraxellales</taxon>
        <taxon>Moraxellaceae</taxon>
        <taxon>Aquirhabdus</taxon>
    </lineage>
</organism>
<keyword evidence="10" id="KW-1133">Transmembrane helix</keyword>